<dbReference type="Proteomes" id="UP000019151">
    <property type="component" value="Plasmid 2"/>
</dbReference>
<sequence length="823" mass="86836">MESFRTDLRYALRLLRKNPGFTLIAALVVMLGAASVTTIFSVVNTLLIAPSPGLGEPASLVDVTVWGERTPGPSNVSYPLYRDVARRTRTLSGLAAWANAGADVAFETGGTTRAHEARSALIVSGNYFDVLRVRAAAGRFFRADEDSEPLAKPVVVVSAALAESRLGGAAAAVGREIEVNGTVFTVIGVASPEFGATIALVKPDLYVPGMMASVLLRDMPRIVSERRAEWLSLVGRLAPGVSAGQAQAELTTLRAGVARENADDDARERVLVVRLRPIPVQGQEVVAVAMGVLMTVGALVLLIASLNVGSMLLARGVARRKEFGVRLAIGATQRRLVRQLVTESVVLFLLGGTAGVILTDWVLRLAETMRVDAHVPIAVHFPIDLRVLGFTLAVTLTTGVVFGLFPALAAARRDLAPTLRSDGAGVGDRRTRSRRVFVTTQLAMSVLLLVSAGLFLRALQRASTVDPGFDYRQLAAADLGLTSAGYDSVTAGPFLRELASRVTRLPGVEGATFATMPPLSQRVMGTTIGVPGRPAAAKGERPDVTAFEIVGHDYFRTTGIPLLAGRALDETDVAGASPSVVVSAAFVRRFFPGVRVQQAVGRTFTVDGTTETIVGVARDGRFTSLVDEPRPFVFFPDAQRHRPDAAIVVRARPGVDPASLGPQIQRIVAALDPRLPRLAVQDLTTIAASGLLPQRVAALVTVSLGTLGLLLAAVGVYGLISYGVGQRVREIGVRIALGAPRHGVVRMVVAEGWRLAGIGLVAGLAVATLLSRALARFLLGVSPLDPITLLGVPVVLLGVTLVASWLPARRAARIDVARALRDG</sequence>
<reference evidence="10 11" key="1">
    <citation type="journal article" date="2014" name="Genome Announc.">
        <title>Genome Sequence and Methylome of Soil Bacterium Gemmatirosa kalamazoonensis KBS708T, a Member of the Rarely Cultivated Gemmatimonadetes Phylum.</title>
        <authorList>
            <person name="Debruyn J.M."/>
            <person name="Radosevich M."/>
            <person name="Wommack K.E."/>
            <person name="Polson S.W."/>
            <person name="Hauser L.J."/>
            <person name="Fawaz M.N."/>
            <person name="Korlach J."/>
            <person name="Tsai Y.C."/>
        </authorList>
    </citation>
    <scope>NUCLEOTIDE SEQUENCE [LARGE SCALE GENOMIC DNA]</scope>
    <source>
        <strain evidence="10 11">KBS708</strain>
        <plasmid evidence="11">Plasmid 2</plasmid>
    </source>
</reference>
<evidence type="ECO:0000256" key="3">
    <source>
        <dbReference type="ARBA" id="ARBA00022692"/>
    </source>
</evidence>
<dbReference type="GO" id="GO:0022857">
    <property type="term" value="F:transmembrane transporter activity"/>
    <property type="evidence" value="ECO:0007669"/>
    <property type="project" value="TreeGrafter"/>
</dbReference>
<keyword evidence="4 7" id="KW-1133">Transmembrane helix</keyword>
<evidence type="ECO:0000256" key="5">
    <source>
        <dbReference type="ARBA" id="ARBA00023136"/>
    </source>
</evidence>
<dbReference type="InParanoid" id="W0RSS5"/>
<evidence type="ECO:0000259" key="9">
    <source>
        <dbReference type="Pfam" id="PF12704"/>
    </source>
</evidence>
<feature type="domain" description="ABC3 transporter permease C-terminal" evidence="8">
    <location>
        <begin position="295"/>
        <end position="412"/>
    </location>
</feature>
<keyword evidence="10" id="KW-0614">Plasmid</keyword>
<name>W0RSS5_9BACT</name>
<dbReference type="PANTHER" id="PTHR30572">
    <property type="entry name" value="MEMBRANE COMPONENT OF TRANSPORTER-RELATED"/>
    <property type="match status" value="1"/>
</dbReference>
<dbReference type="KEGG" id="gba:J421_5830"/>
<feature type="transmembrane region" description="Helical" evidence="7">
    <location>
        <begin position="344"/>
        <end position="363"/>
    </location>
</feature>
<dbReference type="RefSeq" id="WP_025414668.1">
    <property type="nucleotide sequence ID" value="NZ_CP007130.1"/>
</dbReference>
<gene>
    <name evidence="10" type="ORF">J421_5830</name>
</gene>
<feature type="transmembrane region" description="Helical" evidence="7">
    <location>
        <begin position="436"/>
        <end position="456"/>
    </location>
</feature>
<proteinExistence type="inferred from homology"/>
<keyword evidence="11" id="KW-1185">Reference proteome</keyword>
<feature type="transmembrane region" description="Helical" evidence="7">
    <location>
        <begin position="696"/>
        <end position="720"/>
    </location>
</feature>
<feature type="domain" description="MacB-like periplasmic core" evidence="9">
    <location>
        <begin position="22"/>
        <end position="252"/>
    </location>
</feature>
<keyword evidence="2" id="KW-1003">Cell membrane</keyword>
<feature type="transmembrane region" description="Helical" evidence="7">
    <location>
        <begin position="21"/>
        <end position="43"/>
    </location>
</feature>
<dbReference type="EMBL" id="CP007130">
    <property type="protein sequence ID" value="AHG93365.1"/>
    <property type="molecule type" value="Genomic_DNA"/>
</dbReference>
<organism evidence="10 11">
    <name type="scientific">Gemmatirosa kalamazoonensis</name>
    <dbReference type="NCBI Taxonomy" id="861299"/>
    <lineage>
        <taxon>Bacteria</taxon>
        <taxon>Pseudomonadati</taxon>
        <taxon>Gemmatimonadota</taxon>
        <taxon>Gemmatimonadia</taxon>
        <taxon>Gemmatimonadales</taxon>
        <taxon>Gemmatimonadaceae</taxon>
        <taxon>Gemmatirosa</taxon>
    </lineage>
</organism>
<evidence type="ECO:0000256" key="6">
    <source>
        <dbReference type="ARBA" id="ARBA00038076"/>
    </source>
</evidence>
<feature type="domain" description="ABC3 transporter permease C-terminal" evidence="8">
    <location>
        <begin position="704"/>
        <end position="815"/>
    </location>
</feature>
<evidence type="ECO:0000313" key="11">
    <source>
        <dbReference type="Proteomes" id="UP000019151"/>
    </source>
</evidence>
<evidence type="ECO:0000259" key="8">
    <source>
        <dbReference type="Pfam" id="PF02687"/>
    </source>
</evidence>
<feature type="domain" description="MacB-like periplasmic core" evidence="9">
    <location>
        <begin position="520"/>
        <end position="666"/>
    </location>
</feature>
<dbReference type="InterPro" id="IPR025857">
    <property type="entry name" value="MacB_PCD"/>
</dbReference>
<dbReference type="Pfam" id="PF12704">
    <property type="entry name" value="MacB_PCD"/>
    <property type="match status" value="2"/>
</dbReference>
<evidence type="ECO:0000256" key="7">
    <source>
        <dbReference type="SAM" id="Phobius"/>
    </source>
</evidence>
<dbReference type="OrthoDB" id="5933722at2"/>
<protein>
    <submittedName>
        <fullName evidence="10">Permease</fullName>
    </submittedName>
</protein>
<dbReference type="AlphaFoldDB" id="W0RSS5"/>
<dbReference type="InterPro" id="IPR017800">
    <property type="entry name" value="ADOP"/>
</dbReference>
<feature type="transmembrane region" description="Helical" evidence="7">
    <location>
        <begin position="755"/>
        <end position="775"/>
    </location>
</feature>
<evidence type="ECO:0000256" key="1">
    <source>
        <dbReference type="ARBA" id="ARBA00004651"/>
    </source>
</evidence>
<comment type="subcellular location">
    <subcellularLocation>
        <location evidence="1">Cell membrane</location>
        <topology evidence="1">Multi-pass membrane protein</topology>
    </subcellularLocation>
</comment>
<dbReference type="InterPro" id="IPR050250">
    <property type="entry name" value="Macrolide_Exporter_MacB"/>
</dbReference>
<dbReference type="NCBIfam" id="TIGR03434">
    <property type="entry name" value="ADOP"/>
    <property type="match status" value="1"/>
</dbReference>
<dbReference type="eggNOG" id="COG0577">
    <property type="taxonomic scope" value="Bacteria"/>
</dbReference>
<accession>W0RSS5</accession>
<dbReference type="PANTHER" id="PTHR30572:SF4">
    <property type="entry name" value="ABC TRANSPORTER PERMEASE YTRF"/>
    <property type="match status" value="1"/>
</dbReference>
<feature type="transmembrane region" description="Helical" evidence="7">
    <location>
        <begin position="285"/>
        <end position="313"/>
    </location>
</feature>
<feature type="transmembrane region" description="Helical" evidence="7">
    <location>
        <begin position="387"/>
        <end position="411"/>
    </location>
</feature>
<dbReference type="GO" id="GO:0005886">
    <property type="term" value="C:plasma membrane"/>
    <property type="evidence" value="ECO:0007669"/>
    <property type="project" value="UniProtKB-SubCell"/>
</dbReference>
<feature type="transmembrane region" description="Helical" evidence="7">
    <location>
        <begin position="787"/>
        <end position="808"/>
    </location>
</feature>
<dbReference type="InterPro" id="IPR003838">
    <property type="entry name" value="ABC3_permease_C"/>
</dbReference>
<keyword evidence="3 7" id="KW-0812">Transmembrane</keyword>
<comment type="similarity">
    <text evidence="6">Belongs to the ABC-4 integral membrane protein family.</text>
</comment>
<evidence type="ECO:0000256" key="2">
    <source>
        <dbReference type="ARBA" id="ARBA00022475"/>
    </source>
</evidence>
<dbReference type="HOGENOM" id="CLU_009433_0_0_0"/>
<evidence type="ECO:0000256" key="4">
    <source>
        <dbReference type="ARBA" id="ARBA00022989"/>
    </source>
</evidence>
<geneLocation type="plasmid" evidence="10 11">
    <name>2</name>
</geneLocation>
<dbReference type="Pfam" id="PF02687">
    <property type="entry name" value="FtsX"/>
    <property type="match status" value="2"/>
</dbReference>
<evidence type="ECO:0000313" key="10">
    <source>
        <dbReference type="EMBL" id="AHG93365.1"/>
    </source>
</evidence>
<keyword evidence="5 7" id="KW-0472">Membrane</keyword>